<evidence type="ECO:0000256" key="1">
    <source>
        <dbReference type="SAM" id="MobiDB-lite"/>
    </source>
</evidence>
<dbReference type="AlphaFoldDB" id="A0A4S2KC75"/>
<dbReference type="EMBL" id="QBLH01002793">
    <property type="protein sequence ID" value="TGZ46925.1"/>
    <property type="molecule type" value="Genomic_DNA"/>
</dbReference>
<comment type="caution">
    <text evidence="2">The sequence shown here is derived from an EMBL/GenBank/DDBJ whole genome shotgun (WGS) entry which is preliminary data.</text>
</comment>
<dbReference type="Proteomes" id="UP000310200">
    <property type="component" value="Unassembled WGS sequence"/>
</dbReference>
<sequence length="204" mass="22390">MDVINKCASRDKTPSVKDKSTNKSPNASPVISGHDLAKPAALFAKLNKSSLGFLHIFKGKRTPLYIQQRKSTPTLRTKTSATQHVLALTFFIREKRNESSDVKKEKKVATKNTANNLIQSETTASGVARVTHPVLTMLTVRREVHLPRDWIAMRGPRTGSEMARHREFTTSCRRGGRAVNEAVTPDVGASHQVSGVVLHPSSVA</sequence>
<evidence type="ECO:0000313" key="3">
    <source>
        <dbReference type="Proteomes" id="UP000310200"/>
    </source>
</evidence>
<organism evidence="2 3">
    <name type="scientific">Temnothorax longispinosus</name>
    <dbReference type="NCBI Taxonomy" id="300112"/>
    <lineage>
        <taxon>Eukaryota</taxon>
        <taxon>Metazoa</taxon>
        <taxon>Ecdysozoa</taxon>
        <taxon>Arthropoda</taxon>
        <taxon>Hexapoda</taxon>
        <taxon>Insecta</taxon>
        <taxon>Pterygota</taxon>
        <taxon>Neoptera</taxon>
        <taxon>Endopterygota</taxon>
        <taxon>Hymenoptera</taxon>
        <taxon>Apocrita</taxon>
        <taxon>Aculeata</taxon>
        <taxon>Formicoidea</taxon>
        <taxon>Formicidae</taxon>
        <taxon>Myrmicinae</taxon>
        <taxon>Temnothorax</taxon>
    </lineage>
</organism>
<proteinExistence type="predicted"/>
<feature type="region of interest" description="Disordered" evidence="1">
    <location>
        <begin position="1"/>
        <end position="32"/>
    </location>
</feature>
<evidence type="ECO:0000313" key="2">
    <source>
        <dbReference type="EMBL" id="TGZ46925.1"/>
    </source>
</evidence>
<keyword evidence="3" id="KW-1185">Reference proteome</keyword>
<name>A0A4S2KC75_9HYME</name>
<accession>A0A4S2KC75</accession>
<protein>
    <submittedName>
        <fullName evidence="2">Uncharacterized protein</fullName>
    </submittedName>
</protein>
<gene>
    <name evidence="2" type="ORF">DBV15_04123</name>
</gene>
<reference evidence="2 3" key="1">
    <citation type="journal article" date="2019" name="Philos. Trans. R. Soc. Lond., B, Biol. Sci.">
        <title>Ant behaviour and brain gene expression of defending hosts depend on the ecological success of the intruding social parasite.</title>
        <authorList>
            <person name="Kaur R."/>
            <person name="Stoldt M."/>
            <person name="Jongepier E."/>
            <person name="Feldmeyer B."/>
            <person name="Menzel F."/>
            <person name="Bornberg-Bauer E."/>
            <person name="Foitzik S."/>
        </authorList>
    </citation>
    <scope>NUCLEOTIDE SEQUENCE [LARGE SCALE GENOMIC DNA]</scope>
    <source>
        <tissue evidence="2">Whole body</tissue>
    </source>
</reference>
<feature type="compositionally biased region" description="Basic and acidic residues" evidence="1">
    <location>
        <begin position="8"/>
        <end position="21"/>
    </location>
</feature>